<dbReference type="EMBL" id="CP011797">
    <property type="protein sequence ID" value="ATX77012.1"/>
    <property type="molecule type" value="Genomic_DNA"/>
</dbReference>
<dbReference type="InterPro" id="IPR006439">
    <property type="entry name" value="HAD-SF_hydro_IA"/>
</dbReference>
<sequence>MSLSPELQHRLAQADALIFDMDGTLVDTMPLHYIAWQQVAEHYRLPFSKPRFYQLGGVPTFETLQILSAEAGLEIDLQAAKAMKEGLSRALMPKATPIAETLAIVQQFFGTKPLAIATGSSRAGAQMLLGQLELAHYFDALVTADDVARHKPAPDVFLAAAQRLNVAPERCVAFEDTDIGIEAILSAGMSAVDVRDLIK</sequence>
<comment type="similarity">
    <text evidence="1">Belongs to the HAD-like hydrolase superfamily. CbbY/CbbZ/Gph/YieH family.</text>
</comment>
<dbReference type="NCBIfam" id="TIGR02009">
    <property type="entry name" value="PGMB-YQAB-SF"/>
    <property type="match status" value="1"/>
</dbReference>
<dbReference type="GO" id="GO:0050308">
    <property type="term" value="F:sugar-phosphatase activity"/>
    <property type="evidence" value="ECO:0007669"/>
    <property type="project" value="TreeGrafter"/>
</dbReference>
<dbReference type="InterPro" id="IPR023214">
    <property type="entry name" value="HAD_sf"/>
</dbReference>
<evidence type="ECO:0000313" key="2">
    <source>
        <dbReference type="EMBL" id="ATX77012.1"/>
    </source>
</evidence>
<dbReference type="OrthoDB" id="9782449at2"/>
<dbReference type="InterPro" id="IPR051806">
    <property type="entry name" value="HAD-like_SPP"/>
</dbReference>
<dbReference type="Proteomes" id="UP000229757">
    <property type="component" value="Chromosome"/>
</dbReference>
<dbReference type="AlphaFoldDB" id="A0A2K8KQX4"/>
<keyword evidence="3" id="KW-1185">Reference proteome</keyword>
<dbReference type="PANTHER" id="PTHR43481:SF4">
    <property type="entry name" value="GLYCEROL-1-PHOSPHATE PHOSPHOHYDROLASE 1-RELATED"/>
    <property type="match status" value="1"/>
</dbReference>
<dbReference type="SUPFAM" id="SSF56784">
    <property type="entry name" value="HAD-like"/>
    <property type="match status" value="1"/>
</dbReference>
<gene>
    <name evidence="2" type="primary">yqaB</name>
    <name evidence="2" type="ORF">REIFOR_01875</name>
</gene>
<dbReference type="PANTHER" id="PTHR43481">
    <property type="entry name" value="FRUCTOSE-1-PHOSPHATE PHOSPHATASE"/>
    <property type="match status" value="1"/>
</dbReference>
<evidence type="ECO:0000313" key="3">
    <source>
        <dbReference type="Proteomes" id="UP000229757"/>
    </source>
</evidence>
<evidence type="ECO:0000256" key="1">
    <source>
        <dbReference type="ARBA" id="ARBA00006171"/>
    </source>
</evidence>
<organism evidence="2 3">
    <name type="scientific">Reinekea forsetii</name>
    <dbReference type="NCBI Taxonomy" id="1336806"/>
    <lineage>
        <taxon>Bacteria</taxon>
        <taxon>Pseudomonadati</taxon>
        <taxon>Pseudomonadota</taxon>
        <taxon>Gammaproteobacteria</taxon>
        <taxon>Oceanospirillales</taxon>
        <taxon>Saccharospirillaceae</taxon>
        <taxon>Reinekea</taxon>
    </lineage>
</organism>
<dbReference type="NCBIfam" id="TIGR01509">
    <property type="entry name" value="HAD-SF-IA-v3"/>
    <property type="match status" value="1"/>
</dbReference>
<dbReference type="SFLD" id="SFLDG01135">
    <property type="entry name" value="C1.5.6:_HAD__Beta-PGM__Phospha"/>
    <property type="match status" value="1"/>
</dbReference>
<proteinExistence type="inferred from homology"/>
<dbReference type="PRINTS" id="PR00413">
    <property type="entry name" value="HADHALOGNASE"/>
</dbReference>
<dbReference type="Gene3D" id="1.10.150.240">
    <property type="entry name" value="Putative phosphatase, domain 2"/>
    <property type="match status" value="1"/>
</dbReference>
<dbReference type="KEGG" id="rfo:REIFOR_01875"/>
<protein>
    <submittedName>
        <fullName evidence="2">Putative phosphatase YqaB</fullName>
    </submittedName>
</protein>
<dbReference type="InterPro" id="IPR036412">
    <property type="entry name" value="HAD-like_sf"/>
</dbReference>
<dbReference type="InterPro" id="IPR010976">
    <property type="entry name" value="B-phosphoglucomutase_hydrolase"/>
</dbReference>
<dbReference type="SFLD" id="SFLDS00003">
    <property type="entry name" value="Haloacid_Dehalogenase"/>
    <property type="match status" value="1"/>
</dbReference>
<dbReference type="CDD" id="cd07505">
    <property type="entry name" value="HAD_BPGM-like"/>
    <property type="match status" value="1"/>
</dbReference>
<accession>A0A2K8KQX4</accession>
<dbReference type="SFLD" id="SFLDG01129">
    <property type="entry name" value="C1.5:_HAD__Beta-PGM__Phosphata"/>
    <property type="match status" value="1"/>
</dbReference>
<dbReference type="Pfam" id="PF00702">
    <property type="entry name" value="Hydrolase"/>
    <property type="match status" value="1"/>
</dbReference>
<reference evidence="2 3" key="1">
    <citation type="journal article" date="2017" name="Environ. Microbiol.">
        <title>Genomic and physiological analyses of 'Reinekea forsetii' reveal a versatile opportunistic lifestyle during spring algae blooms.</title>
        <authorList>
            <person name="Avci B."/>
            <person name="Hahnke R.L."/>
            <person name="Chafee M."/>
            <person name="Fischer T."/>
            <person name="Gruber-Vodicka H."/>
            <person name="Tegetmeyer H.E."/>
            <person name="Harder J."/>
            <person name="Fuchs B.M."/>
            <person name="Amann R.I."/>
            <person name="Teeling H."/>
        </authorList>
    </citation>
    <scope>NUCLEOTIDE SEQUENCE [LARGE SCALE GENOMIC DNA]</scope>
    <source>
        <strain evidence="2 3">Hel1_31_D35</strain>
    </source>
</reference>
<dbReference type="Gene3D" id="3.40.50.1000">
    <property type="entry name" value="HAD superfamily/HAD-like"/>
    <property type="match status" value="1"/>
</dbReference>
<dbReference type="RefSeq" id="WP_100257300.1">
    <property type="nucleotide sequence ID" value="NZ_CP011797.1"/>
</dbReference>
<dbReference type="InterPro" id="IPR023198">
    <property type="entry name" value="PGP-like_dom2"/>
</dbReference>
<name>A0A2K8KQX4_9GAMM</name>